<comment type="caution">
    <text evidence="1">The sequence shown here is derived from an EMBL/GenBank/DDBJ whole genome shotgun (WGS) entry which is preliminary data.</text>
</comment>
<organism evidence="1 2">
    <name type="scientific">Ambispora gerdemannii</name>
    <dbReference type="NCBI Taxonomy" id="144530"/>
    <lineage>
        <taxon>Eukaryota</taxon>
        <taxon>Fungi</taxon>
        <taxon>Fungi incertae sedis</taxon>
        <taxon>Mucoromycota</taxon>
        <taxon>Glomeromycotina</taxon>
        <taxon>Glomeromycetes</taxon>
        <taxon>Archaeosporales</taxon>
        <taxon>Ambisporaceae</taxon>
        <taxon>Ambispora</taxon>
    </lineage>
</organism>
<keyword evidence="2" id="KW-1185">Reference proteome</keyword>
<dbReference type="AlphaFoldDB" id="A0A9N9BSR1"/>
<dbReference type="EMBL" id="CAJVPL010001518">
    <property type="protein sequence ID" value="CAG8575082.1"/>
    <property type="molecule type" value="Genomic_DNA"/>
</dbReference>
<evidence type="ECO:0000313" key="2">
    <source>
        <dbReference type="Proteomes" id="UP000789831"/>
    </source>
</evidence>
<evidence type="ECO:0000313" key="1">
    <source>
        <dbReference type="EMBL" id="CAG8575082.1"/>
    </source>
</evidence>
<accession>A0A9N9BSR1</accession>
<protein>
    <submittedName>
        <fullName evidence="1">6079_t:CDS:1</fullName>
    </submittedName>
</protein>
<proteinExistence type="predicted"/>
<dbReference type="Proteomes" id="UP000789831">
    <property type="component" value="Unassembled WGS sequence"/>
</dbReference>
<gene>
    <name evidence="1" type="ORF">AGERDE_LOCUS7836</name>
</gene>
<reference evidence="1" key="1">
    <citation type="submission" date="2021-06" db="EMBL/GenBank/DDBJ databases">
        <authorList>
            <person name="Kallberg Y."/>
            <person name="Tangrot J."/>
            <person name="Rosling A."/>
        </authorList>
    </citation>
    <scope>NUCLEOTIDE SEQUENCE</scope>
    <source>
        <strain evidence="1">MT106</strain>
    </source>
</reference>
<sequence>MSFYEKGFVLNTTFVMNPGVQRLGVITSGDRDADEKEMLAMKKKSFQRGKSSNKSMEATNDIIVQNPMSPSLSKVNLETTRRSPLCMPRLPLKVRRRKERRY</sequence>
<name>A0A9N9BSR1_9GLOM</name>